<comment type="caution">
    <text evidence="3">The sequence shown here is derived from an EMBL/GenBank/DDBJ whole genome shotgun (WGS) entry which is preliminary data.</text>
</comment>
<feature type="domain" description="PROP1-like PPR" evidence="2">
    <location>
        <begin position="307"/>
        <end position="365"/>
    </location>
</feature>
<organism evidence="3 4">
    <name type="scientific">Sphagnum jensenii</name>
    <dbReference type="NCBI Taxonomy" id="128206"/>
    <lineage>
        <taxon>Eukaryota</taxon>
        <taxon>Viridiplantae</taxon>
        <taxon>Streptophyta</taxon>
        <taxon>Embryophyta</taxon>
        <taxon>Bryophyta</taxon>
        <taxon>Sphagnophytina</taxon>
        <taxon>Sphagnopsida</taxon>
        <taxon>Sphagnales</taxon>
        <taxon>Sphagnaceae</taxon>
        <taxon>Sphagnum</taxon>
    </lineage>
</organism>
<evidence type="ECO:0000259" key="2">
    <source>
        <dbReference type="Pfam" id="PF17177"/>
    </source>
</evidence>
<evidence type="ECO:0000256" key="1">
    <source>
        <dbReference type="ARBA" id="ARBA00022737"/>
    </source>
</evidence>
<accession>A0ABP1A1K0</accession>
<proteinExistence type="predicted"/>
<keyword evidence="1" id="KW-0677">Repeat</keyword>
<reference evidence="3" key="1">
    <citation type="submission" date="2024-03" db="EMBL/GenBank/DDBJ databases">
        <authorList>
            <consortium name="ELIXIR-Norway"/>
            <consortium name="Elixir Norway"/>
        </authorList>
    </citation>
    <scope>NUCLEOTIDE SEQUENCE</scope>
</reference>
<dbReference type="PANTHER" id="PTHR13547:SF1">
    <property type="entry name" value="MITOCHONDRIAL RIBONUCLEASE P CATALYTIC SUBUNIT"/>
    <property type="match status" value="1"/>
</dbReference>
<dbReference type="Gene3D" id="1.25.40.10">
    <property type="entry name" value="Tetratricopeptide repeat domain"/>
    <property type="match status" value="1"/>
</dbReference>
<dbReference type="PANTHER" id="PTHR13547">
    <property type="match status" value="1"/>
</dbReference>
<dbReference type="InterPro" id="IPR033443">
    <property type="entry name" value="PROP1-like_PPR_dom"/>
</dbReference>
<dbReference type="Pfam" id="PF17177">
    <property type="entry name" value="PPR_long"/>
    <property type="match status" value="1"/>
</dbReference>
<evidence type="ECO:0000313" key="3">
    <source>
        <dbReference type="EMBL" id="CAK9856222.1"/>
    </source>
</evidence>
<keyword evidence="4" id="KW-1185">Reference proteome</keyword>
<gene>
    <name evidence="3" type="ORF">CSSPJE1EN2_LOCUS26154</name>
</gene>
<dbReference type="InterPro" id="IPR011990">
    <property type="entry name" value="TPR-like_helical_dom_sf"/>
</dbReference>
<dbReference type="EMBL" id="CAXHBF010000450">
    <property type="protein sequence ID" value="CAK9856222.1"/>
    <property type="molecule type" value="Genomic_DNA"/>
</dbReference>
<dbReference type="Proteomes" id="UP001497522">
    <property type="component" value="Unassembled WGS sequence"/>
</dbReference>
<protein>
    <recommendedName>
        <fullName evidence="2">PROP1-like PPR domain-containing protein</fullName>
    </recommendedName>
</protein>
<sequence>MDVAAAAVHVPAMHFSLPASSRLHPLRLLPTGASSSLLTSTCAAISRGLPVHHGLGRTAVLVGRRVFPRFWSVVITNPKDPFLAARNLGSTAAVASASGAASSASGSRNANVVRRWRPSTVVAGVGDLEGEGSVLRNLREVVKGKKILCTQVHRRKKERDTAKLIKQLGATQLQLLLGRVVVHSTNSEPSTRLLELDRPSHILLQLAAHNNVLLVEVVALMSLAVNSLVLVHMQNTSLVMKKMVQFLFIREKRTMLWVVAVTLQETVTASGVLKRGKSGNERSQQGDGKELIGDQNAEEVVVLSDDQKALCLKRGFEIYEVMKLQGVPPNEATFTAVARLAVAKGDGDLAFDMVKQLAEAKITPR</sequence>
<name>A0ABP1A1K0_9BRYO</name>
<evidence type="ECO:0000313" key="4">
    <source>
        <dbReference type="Proteomes" id="UP001497522"/>
    </source>
</evidence>